<gene>
    <name evidence="1" type="ORF">DES53_107267</name>
</gene>
<dbReference type="Proteomes" id="UP000253426">
    <property type="component" value="Unassembled WGS sequence"/>
</dbReference>
<accession>A0A366HHX5</accession>
<evidence type="ECO:0000313" key="1">
    <source>
        <dbReference type="EMBL" id="RBP41435.1"/>
    </source>
</evidence>
<name>A0A366HHX5_9BACT</name>
<keyword evidence="2" id="KW-1185">Reference proteome</keyword>
<reference evidence="1 2" key="1">
    <citation type="submission" date="2018-06" db="EMBL/GenBank/DDBJ databases">
        <title>Genomic Encyclopedia of Type Strains, Phase IV (KMG-IV): sequencing the most valuable type-strain genomes for metagenomic binning, comparative biology and taxonomic classification.</title>
        <authorList>
            <person name="Goeker M."/>
        </authorList>
    </citation>
    <scope>NUCLEOTIDE SEQUENCE [LARGE SCALE GENOMIC DNA]</scope>
    <source>
        <strain evidence="1 2">DSM 25532</strain>
    </source>
</reference>
<sequence>MEPIIYCVGAAAVICALVMLLYSRTAKALEALHVELASNAERQIAEQQQGTHDLAASLSSTLSEVLARIQEHQESSTSRLSQEIQGLLVKTSSDAQDLLGDSKQRSQAHLQGMADATGRTSDLLKKVLEAVTKSKEDILEKVEAEGEQMHAEIKSVLQKMDEPITL</sequence>
<dbReference type="EMBL" id="QNRR01000007">
    <property type="protein sequence ID" value="RBP41435.1"/>
    <property type="molecule type" value="Genomic_DNA"/>
</dbReference>
<dbReference type="AlphaFoldDB" id="A0A366HHX5"/>
<protein>
    <submittedName>
        <fullName evidence="1">Uncharacterized protein</fullName>
    </submittedName>
</protein>
<proteinExistence type="predicted"/>
<evidence type="ECO:0000313" key="2">
    <source>
        <dbReference type="Proteomes" id="UP000253426"/>
    </source>
</evidence>
<comment type="caution">
    <text evidence="1">The sequence shown here is derived from an EMBL/GenBank/DDBJ whole genome shotgun (WGS) entry which is preliminary data.</text>
</comment>
<dbReference type="RefSeq" id="WP_113960062.1">
    <property type="nucleotide sequence ID" value="NZ_QNRR01000007.1"/>
</dbReference>
<organism evidence="1 2">
    <name type="scientific">Roseimicrobium gellanilyticum</name>
    <dbReference type="NCBI Taxonomy" id="748857"/>
    <lineage>
        <taxon>Bacteria</taxon>
        <taxon>Pseudomonadati</taxon>
        <taxon>Verrucomicrobiota</taxon>
        <taxon>Verrucomicrobiia</taxon>
        <taxon>Verrucomicrobiales</taxon>
        <taxon>Verrucomicrobiaceae</taxon>
        <taxon>Roseimicrobium</taxon>
    </lineage>
</organism>